<protein>
    <submittedName>
        <fullName evidence="1">Uncharacterized protein</fullName>
    </submittedName>
</protein>
<proteinExistence type="predicted"/>
<gene>
    <name evidence="1" type="ORF">Lche_2656</name>
</gene>
<reference evidence="1 2" key="1">
    <citation type="submission" date="2015-11" db="EMBL/GenBank/DDBJ databases">
        <title>Genomic analysis of 38 Legionella species identifies large and diverse effector repertoires.</title>
        <authorList>
            <person name="Burstein D."/>
            <person name="Amaro F."/>
            <person name="Zusman T."/>
            <person name="Lifshitz Z."/>
            <person name="Cohen O."/>
            <person name="Gilbert J.A."/>
            <person name="Pupko T."/>
            <person name="Shuman H.A."/>
            <person name="Segal G."/>
        </authorList>
    </citation>
    <scope>NUCLEOTIDE SEQUENCE [LARGE SCALE GENOMIC DNA]</scope>
    <source>
        <strain evidence="1 2">ORW</strain>
    </source>
</reference>
<evidence type="ECO:0000313" key="1">
    <source>
        <dbReference type="EMBL" id="KTC80636.1"/>
    </source>
</evidence>
<evidence type="ECO:0000313" key="2">
    <source>
        <dbReference type="Proteomes" id="UP000054921"/>
    </source>
</evidence>
<name>A0A0W0SAK7_9GAMM</name>
<organism evidence="1 2">
    <name type="scientific">Legionella cherrii</name>
    <dbReference type="NCBI Taxonomy" id="28084"/>
    <lineage>
        <taxon>Bacteria</taxon>
        <taxon>Pseudomonadati</taxon>
        <taxon>Pseudomonadota</taxon>
        <taxon>Gammaproteobacteria</taxon>
        <taxon>Legionellales</taxon>
        <taxon>Legionellaceae</taxon>
        <taxon>Legionella</taxon>
    </lineage>
</organism>
<comment type="caution">
    <text evidence="1">The sequence shown here is derived from an EMBL/GenBank/DDBJ whole genome shotgun (WGS) entry which is preliminary data.</text>
</comment>
<dbReference type="EMBL" id="LNXW01000013">
    <property type="protein sequence ID" value="KTC80636.1"/>
    <property type="molecule type" value="Genomic_DNA"/>
</dbReference>
<dbReference type="PATRIC" id="fig|28084.5.peg.2872"/>
<dbReference type="AlphaFoldDB" id="A0A0W0SAK7"/>
<dbReference type="Proteomes" id="UP000054921">
    <property type="component" value="Unassembled WGS sequence"/>
</dbReference>
<sequence>MSGQFVALKPQLHKNNERLHLTITDSNGKILLDDQRSLAKKPMDSVLLPGIAKTAVQHGVFAVQNTPKTDVPTPSVTPTFL</sequence>
<accession>A0A0W0SAK7</accession>